<protein>
    <submittedName>
        <fullName evidence="1">Uncharacterized protein</fullName>
    </submittedName>
</protein>
<comment type="caution">
    <text evidence="1">The sequence shown here is derived from an EMBL/GenBank/DDBJ whole genome shotgun (WGS) entry which is preliminary data.</text>
</comment>
<dbReference type="AlphaFoldDB" id="A0A0V0SM02"/>
<organism evidence="1 2">
    <name type="scientific">Trichinella nelsoni</name>
    <dbReference type="NCBI Taxonomy" id="6336"/>
    <lineage>
        <taxon>Eukaryota</taxon>
        <taxon>Metazoa</taxon>
        <taxon>Ecdysozoa</taxon>
        <taxon>Nematoda</taxon>
        <taxon>Enoplea</taxon>
        <taxon>Dorylaimia</taxon>
        <taxon>Trichinellida</taxon>
        <taxon>Trichinellidae</taxon>
        <taxon>Trichinella</taxon>
    </lineage>
</organism>
<evidence type="ECO:0000313" key="1">
    <source>
        <dbReference type="EMBL" id="KRX27780.1"/>
    </source>
</evidence>
<proteinExistence type="predicted"/>
<dbReference type="Proteomes" id="UP000054630">
    <property type="component" value="Unassembled WGS sequence"/>
</dbReference>
<reference evidence="1 2" key="1">
    <citation type="submission" date="2015-01" db="EMBL/GenBank/DDBJ databases">
        <title>Evolution of Trichinella species and genotypes.</title>
        <authorList>
            <person name="Korhonen P.K."/>
            <person name="Edoardo P."/>
            <person name="Giuseppe L.R."/>
            <person name="Gasser R.B."/>
        </authorList>
    </citation>
    <scope>NUCLEOTIDE SEQUENCE [LARGE SCALE GENOMIC DNA]</scope>
    <source>
        <strain evidence="1">ISS37</strain>
    </source>
</reference>
<gene>
    <name evidence="1" type="ORF">T07_7132</name>
</gene>
<keyword evidence="2" id="KW-1185">Reference proteome</keyword>
<evidence type="ECO:0000313" key="2">
    <source>
        <dbReference type="Proteomes" id="UP000054630"/>
    </source>
</evidence>
<sequence>MKVPTCLQVTRVMEIGQQPMTPNSGQLGQQVPRNNLRIKRFTQLKLKSADSLIATKSSAQSIPWQKQMPSPKRQWLADPLSREVNETTELSTIL</sequence>
<dbReference type="EMBL" id="JYDL01000002">
    <property type="protein sequence ID" value="KRX27780.1"/>
    <property type="molecule type" value="Genomic_DNA"/>
</dbReference>
<accession>A0A0V0SM02</accession>
<name>A0A0V0SM02_9BILA</name>